<dbReference type="SMART" id="SM00646">
    <property type="entry name" value="Ami_3"/>
    <property type="match status" value="1"/>
</dbReference>
<gene>
    <name evidence="3" type="ORF">ACJDU8_07550</name>
</gene>
<dbReference type="Gene3D" id="3.40.630.40">
    <property type="entry name" value="Zn-dependent exopeptidases"/>
    <property type="match status" value="1"/>
</dbReference>
<protein>
    <submittedName>
        <fullName evidence="3">Cell wall-binding repeat-containing protein</fullName>
    </submittedName>
</protein>
<feature type="domain" description="MurNAc-LAA" evidence="2">
    <location>
        <begin position="406"/>
        <end position="516"/>
    </location>
</feature>
<dbReference type="Pfam" id="PF04122">
    <property type="entry name" value="CW_binding_2"/>
    <property type="match status" value="3"/>
</dbReference>
<reference evidence="3 4" key="1">
    <citation type="submission" date="2024-11" db="EMBL/GenBank/DDBJ databases">
        <authorList>
            <person name="Heng Y.C."/>
            <person name="Lim A.C.H."/>
            <person name="Lee J.K.Y."/>
            <person name="Kittelmann S."/>
        </authorList>
    </citation>
    <scope>NUCLEOTIDE SEQUENCE [LARGE SCALE GENOMIC DNA]</scope>
    <source>
        <strain evidence="3 4">WILCCON 0269</strain>
    </source>
</reference>
<dbReference type="PANTHER" id="PTHR30032:SF8">
    <property type="entry name" value="GERMINATION-SPECIFIC N-ACETYLMURAMOYL-L-ALANINE AMIDASE"/>
    <property type="match status" value="1"/>
</dbReference>
<evidence type="ECO:0000313" key="3">
    <source>
        <dbReference type="EMBL" id="MFL0195419.1"/>
    </source>
</evidence>
<evidence type="ECO:0000313" key="4">
    <source>
        <dbReference type="Proteomes" id="UP001623660"/>
    </source>
</evidence>
<dbReference type="InterPro" id="IPR007253">
    <property type="entry name" value="Cell_wall-bd_2"/>
</dbReference>
<evidence type="ECO:0000259" key="2">
    <source>
        <dbReference type="SMART" id="SM00646"/>
    </source>
</evidence>
<accession>A0ABW8SHQ0</accession>
<evidence type="ECO:0000256" key="1">
    <source>
        <dbReference type="SAM" id="SignalP"/>
    </source>
</evidence>
<dbReference type="RefSeq" id="WP_406791534.1">
    <property type="nucleotide sequence ID" value="NZ_JBJHZX010000008.1"/>
</dbReference>
<dbReference type="InterPro" id="IPR002508">
    <property type="entry name" value="MurNAc-LAA_cat"/>
</dbReference>
<feature type="signal peptide" evidence="1">
    <location>
        <begin position="1"/>
        <end position="27"/>
    </location>
</feature>
<organism evidence="3 4">
    <name type="scientific">Candidatus Clostridium eludens</name>
    <dbReference type="NCBI Taxonomy" id="3381663"/>
    <lineage>
        <taxon>Bacteria</taxon>
        <taxon>Bacillati</taxon>
        <taxon>Bacillota</taxon>
        <taxon>Clostridia</taxon>
        <taxon>Eubacteriales</taxon>
        <taxon>Clostridiaceae</taxon>
        <taxon>Clostridium</taxon>
    </lineage>
</organism>
<dbReference type="CDD" id="cd02696">
    <property type="entry name" value="MurNAc-LAA"/>
    <property type="match status" value="1"/>
</dbReference>
<dbReference type="Pfam" id="PF01520">
    <property type="entry name" value="Amidase_3"/>
    <property type="match status" value="1"/>
</dbReference>
<comment type="caution">
    <text evidence="3">The sequence shown here is derived from an EMBL/GenBank/DDBJ whole genome shotgun (WGS) entry which is preliminary data.</text>
</comment>
<feature type="chain" id="PRO_5046874824" evidence="1">
    <location>
        <begin position="28"/>
        <end position="520"/>
    </location>
</feature>
<dbReference type="EMBL" id="JBJHZX010000008">
    <property type="protein sequence ID" value="MFL0195419.1"/>
    <property type="molecule type" value="Genomic_DNA"/>
</dbReference>
<sequence>MLNAKKLVLFICCFLFLLFVSTCKVTAAPSTERFGGDDRYDTSIQISKNNWNQSDYVVIVSGENFPDALCAAPLAKKYNSPILLTQNNSLDDSVLQEIQRLNAKNAFIIGGTSVVSQNIEGQLNNLNIHCTRIEGQDRYETSVKVSQIIGTSNGVVIASGENFPDAISVAPIAAANQMPILLTTSDRLPDSVKNFISNNNISKYYVVGGTSAISDNAISNLNNYKRLSGDDRYGTNSAIVNEFIDSIHFNHTYLANGEGFADALSGSAAAAMTSSPIILLNSSNTKEPIIQSNLNAISTVDILGGSAAIPDTLVQNLLFTTTSVPSEASSPSTTSSSIIICIDPGHGGYDSGAVGPTGTLEKNVTLAVALKVGKILESNNVQVIYTRTSDNVPWPSDVAEDLQMRCDISNNSGANYFVCIHANSADDPTVGGTETYYFDGSTAGEKLAQSIQEELVKTTGLQDRGIKTADYYVLKNTNSPAILTELAFISNPKEEALLASDNFQNECAQAIAAGIMENIH</sequence>
<dbReference type="Gene3D" id="3.40.50.12090">
    <property type="match status" value="2"/>
</dbReference>
<dbReference type="InterPro" id="IPR051922">
    <property type="entry name" value="Bact_Sporulation_Assoc"/>
</dbReference>
<keyword evidence="4" id="KW-1185">Reference proteome</keyword>
<keyword evidence="1" id="KW-0732">Signal</keyword>
<proteinExistence type="predicted"/>
<dbReference type="PANTHER" id="PTHR30032">
    <property type="entry name" value="N-ACETYLMURAMOYL-L-ALANINE AMIDASE-RELATED"/>
    <property type="match status" value="1"/>
</dbReference>
<name>A0ABW8SHQ0_9CLOT</name>
<dbReference type="Proteomes" id="UP001623660">
    <property type="component" value="Unassembled WGS sequence"/>
</dbReference>
<dbReference type="SUPFAM" id="SSF53187">
    <property type="entry name" value="Zn-dependent exopeptidases"/>
    <property type="match status" value="1"/>
</dbReference>